<keyword evidence="3" id="KW-1185">Reference proteome</keyword>
<evidence type="ECO:0000313" key="2">
    <source>
        <dbReference type="EMBL" id="MBV4552724.1"/>
    </source>
</evidence>
<reference evidence="2" key="3">
    <citation type="submission" date="2021-06" db="EMBL/GenBank/DDBJ databases">
        <title>Updating the genus Pseudomonas: Description of 43 new species and partition of the Pseudomonas putida group.</title>
        <authorList>
            <person name="Girard L."/>
            <person name="Lood C."/>
            <person name="Vandamme P."/>
            <person name="Rokni-Zadeh H."/>
            <person name="Van Noort V."/>
            <person name="Hofte M."/>
            <person name="Lavigne R."/>
            <person name="De Mot R."/>
        </authorList>
    </citation>
    <scope>NUCLEOTIDE SEQUENCE</scope>
    <source>
        <strain evidence="2">SWRI102</strain>
    </source>
</reference>
<name>A0A923FPB5_9PSED</name>
<gene>
    <name evidence="2" type="ORF">HU742_016380</name>
    <name evidence="1" type="ORF">HU742_09585</name>
</gene>
<evidence type="ECO:0000313" key="3">
    <source>
        <dbReference type="Proteomes" id="UP000659438"/>
    </source>
</evidence>
<accession>A0A923FPB5</accession>
<dbReference type="EMBL" id="JABWQX020000001">
    <property type="protein sequence ID" value="MBV4552724.1"/>
    <property type="molecule type" value="Genomic_DNA"/>
</dbReference>
<dbReference type="Proteomes" id="UP000659438">
    <property type="component" value="Unassembled WGS sequence"/>
</dbReference>
<dbReference type="EMBL" id="JABWQX010000002">
    <property type="protein sequence ID" value="MBC3395454.1"/>
    <property type="molecule type" value="Genomic_DNA"/>
</dbReference>
<proteinExistence type="predicted"/>
<organism evidence="1">
    <name type="scientific">Pseudomonas marvdashtae</name>
    <dbReference type="NCBI Taxonomy" id="2745500"/>
    <lineage>
        <taxon>Bacteria</taxon>
        <taxon>Pseudomonadati</taxon>
        <taxon>Pseudomonadota</taxon>
        <taxon>Gammaproteobacteria</taxon>
        <taxon>Pseudomonadales</taxon>
        <taxon>Pseudomonadaceae</taxon>
        <taxon>Pseudomonas</taxon>
    </lineage>
</organism>
<reference evidence="1 3" key="1">
    <citation type="journal article" date="2020" name="Microorganisms">
        <title>Reliable Identification of Environmental Pseudomonas Isolates Using the rpoD Gene.</title>
        <authorList>
            <consortium name="The Broad Institute Genome Sequencing Platform"/>
            <person name="Girard L."/>
            <person name="Lood C."/>
            <person name="Rokni-Zadeh H."/>
            <person name="van Noort V."/>
            <person name="Lavigne R."/>
            <person name="De Mot R."/>
        </authorList>
    </citation>
    <scope>NUCLEOTIDE SEQUENCE</scope>
    <source>
        <strain evidence="1 3">SWRI102</strain>
    </source>
</reference>
<comment type="caution">
    <text evidence="1">The sequence shown here is derived from an EMBL/GenBank/DDBJ whole genome shotgun (WGS) entry which is preliminary data.</text>
</comment>
<dbReference type="AlphaFoldDB" id="A0A923FPB5"/>
<protein>
    <submittedName>
        <fullName evidence="1">Uncharacterized protein</fullName>
    </submittedName>
</protein>
<dbReference type="RefSeq" id="WP_186643201.1">
    <property type="nucleotide sequence ID" value="NZ_JABWQX020000001.1"/>
</dbReference>
<reference evidence="1" key="2">
    <citation type="submission" date="2020-07" db="EMBL/GenBank/DDBJ databases">
        <authorList>
            <person name="Lood C."/>
            <person name="Girard L."/>
        </authorList>
    </citation>
    <scope>NUCLEOTIDE SEQUENCE</scope>
    <source>
        <strain evidence="1">SWRI102</strain>
    </source>
</reference>
<evidence type="ECO:0000313" key="1">
    <source>
        <dbReference type="EMBL" id="MBC3395454.1"/>
    </source>
</evidence>
<sequence>MNNNNNLINEWDAAPLLRAGTNVVDTATKLRSEAPCQLPEWTLRFNVANIHEIKKIWGEPTQD</sequence>